<dbReference type="Pfam" id="PF07099">
    <property type="entry name" value="DUF1361"/>
    <property type="match status" value="1"/>
</dbReference>
<reference evidence="1 2" key="1">
    <citation type="journal article" date="2018" name="ACS Chem. Biol.">
        <title>Ketoreductase domain dysfunction expands chemodiversity: malyngamide biosynthesis in the cyanobacterium Okeania hirsuta.</title>
        <authorList>
            <person name="Moss N.A."/>
            <person name="Leao T."/>
            <person name="Rankin M."/>
            <person name="McCullough T.M."/>
            <person name="Qu P."/>
            <person name="Korobeynikov A."/>
            <person name="Smith J.L."/>
            <person name="Gerwick L."/>
            <person name="Gerwick W.H."/>
        </authorList>
    </citation>
    <scope>NUCLEOTIDE SEQUENCE [LARGE SCALE GENOMIC DNA]</scope>
    <source>
        <strain evidence="1 2">PAB10Feb10-1</strain>
    </source>
</reference>
<proteinExistence type="predicted"/>
<dbReference type="AlphaFoldDB" id="A0A3N6P267"/>
<protein>
    <submittedName>
        <fullName evidence="1">DUF1361 domain-containing protein</fullName>
    </submittedName>
</protein>
<sequence length="184" mass="20792">MLITSSPAFFFIIFFVGLIPHPLHGVHALLGGANPHVIFLLSPVSCLLSPSSMWWFCLLIFIAFLPNAPYVLTDIIHLDQDIRQSNSVWVLTLAVVPQYLLFMFIGFEAYVLSLINLGYYLQRQSWSNFILGIELIIHCLSAIGIYLGRFKRFNSWDIVTNPNTLIKSVYSDMFGQGLIGCISM</sequence>
<accession>A0A3N6P267</accession>
<dbReference type="OrthoDB" id="4540541at2"/>
<dbReference type="Proteomes" id="UP000269154">
    <property type="component" value="Unassembled WGS sequence"/>
</dbReference>
<gene>
    <name evidence="1" type="ORF">D5R40_28340</name>
</gene>
<dbReference type="EMBL" id="RCBY01000274">
    <property type="protein sequence ID" value="RQH26205.1"/>
    <property type="molecule type" value="Genomic_DNA"/>
</dbReference>
<dbReference type="InterPro" id="IPR009793">
    <property type="entry name" value="DUF1361"/>
</dbReference>
<name>A0A3N6P267_9CYAN</name>
<comment type="caution">
    <text evidence="1">The sequence shown here is derived from an EMBL/GenBank/DDBJ whole genome shotgun (WGS) entry which is preliminary data.</text>
</comment>
<evidence type="ECO:0000313" key="2">
    <source>
        <dbReference type="Proteomes" id="UP000269154"/>
    </source>
</evidence>
<keyword evidence="2" id="KW-1185">Reference proteome</keyword>
<evidence type="ECO:0000313" key="1">
    <source>
        <dbReference type="EMBL" id="RQH26205.1"/>
    </source>
</evidence>
<organism evidence="1 2">
    <name type="scientific">Okeania hirsuta</name>
    <dbReference type="NCBI Taxonomy" id="1458930"/>
    <lineage>
        <taxon>Bacteria</taxon>
        <taxon>Bacillati</taxon>
        <taxon>Cyanobacteriota</taxon>
        <taxon>Cyanophyceae</taxon>
        <taxon>Oscillatoriophycideae</taxon>
        <taxon>Oscillatoriales</taxon>
        <taxon>Microcoleaceae</taxon>
        <taxon>Okeania</taxon>
    </lineage>
</organism>